<dbReference type="HOGENOM" id="CLU_3311706_0_0_9"/>
<proteinExistence type="predicted"/>
<evidence type="ECO:0000313" key="2">
    <source>
        <dbReference type="Proteomes" id="UP000019247"/>
    </source>
</evidence>
<sequence>MPQKIIKVVAWLNVALAVVKVGLEIKKLLAKRHQLNNVE</sequence>
<protein>
    <submittedName>
        <fullName evidence="1">Uncharacterized protein</fullName>
    </submittedName>
</protein>
<accession>W6T9A5</accession>
<dbReference type="PATRIC" id="fig|1400520.3.peg.821"/>
<gene>
    <name evidence="1" type="ORF">LFAB_04175</name>
</gene>
<dbReference type="EMBL" id="AWWK01000021">
    <property type="protein sequence ID" value="ETY75014.1"/>
    <property type="molecule type" value="Genomic_DNA"/>
</dbReference>
<dbReference type="Proteomes" id="UP000019247">
    <property type="component" value="Unassembled WGS sequence"/>
</dbReference>
<reference evidence="1 2" key="1">
    <citation type="journal article" date="2014" name="Genome Announc.">
        <title>Genome Sequence of Lactobacillus fabifermentans Strain T30PCM01, Isolated from Fermenting Grape Marc.</title>
        <authorList>
            <person name="Treu L."/>
            <person name="Vendramin V."/>
            <person name="Bovo B."/>
            <person name="Giacomini A."/>
            <person name="Corich V."/>
            <person name="Campanaro S."/>
        </authorList>
    </citation>
    <scope>NUCLEOTIDE SEQUENCE [LARGE SCALE GENOMIC DNA]</scope>
    <source>
        <strain evidence="1 2">T30PCM01</strain>
    </source>
</reference>
<evidence type="ECO:0000313" key="1">
    <source>
        <dbReference type="EMBL" id="ETY75014.1"/>
    </source>
</evidence>
<dbReference type="AlphaFoldDB" id="W6T9A5"/>
<name>W6T9A5_9LACO</name>
<organism evidence="1 2">
    <name type="scientific">Lactiplantibacillus fabifermentans T30PCM01</name>
    <dbReference type="NCBI Taxonomy" id="1400520"/>
    <lineage>
        <taxon>Bacteria</taxon>
        <taxon>Bacillati</taxon>
        <taxon>Bacillota</taxon>
        <taxon>Bacilli</taxon>
        <taxon>Lactobacillales</taxon>
        <taxon>Lactobacillaceae</taxon>
        <taxon>Lactiplantibacillus</taxon>
    </lineage>
</organism>
<comment type="caution">
    <text evidence="1">The sequence shown here is derived from an EMBL/GenBank/DDBJ whole genome shotgun (WGS) entry which is preliminary data.</text>
</comment>